<protein>
    <submittedName>
        <fullName evidence="1">Uncharacterized protein</fullName>
    </submittedName>
</protein>
<dbReference type="Proteomes" id="UP001057402">
    <property type="component" value="Chromosome 5"/>
</dbReference>
<comment type="caution">
    <text evidence="1">The sequence shown here is derived from an EMBL/GenBank/DDBJ whole genome shotgun (WGS) entry which is preliminary data.</text>
</comment>
<keyword evidence="2" id="KW-1185">Reference proteome</keyword>
<accession>A0ACB9QV98</accession>
<gene>
    <name evidence="1" type="ORF">MLD38_018278</name>
</gene>
<proteinExistence type="predicted"/>
<name>A0ACB9QV98_9MYRT</name>
<evidence type="ECO:0000313" key="2">
    <source>
        <dbReference type="Proteomes" id="UP001057402"/>
    </source>
</evidence>
<organism evidence="1 2">
    <name type="scientific">Melastoma candidum</name>
    <dbReference type="NCBI Taxonomy" id="119954"/>
    <lineage>
        <taxon>Eukaryota</taxon>
        <taxon>Viridiplantae</taxon>
        <taxon>Streptophyta</taxon>
        <taxon>Embryophyta</taxon>
        <taxon>Tracheophyta</taxon>
        <taxon>Spermatophyta</taxon>
        <taxon>Magnoliopsida</taxon>
        <taxon>eudicotyledons</taxon>
        <taxon>Gunneridae</taxon>
        <taxon>Pentapetalae</taxon>
        <taxon>rosids</taxon>
        <taxon>malvids</taxon>
        <taxon>Myrtales</taxon>
        <taxon>Melastomataceae</taxon>
        <taxon>Melastomatoideae</taxon>
        <taxon>Melastomateae</taxon>
        <taxon>Melastoma</taxon>
    </lineage>
</organism>
<reference evidence="2" key="1">
    <citation type="journal article" date="2023" name="Front. Plant Sci.">
        <title>Chromosomal-level genome assembly of Melastoma candidum provides insights into trichome evolution.</title>
        <authorList>
            <person name="Zhong Y."/>
            <person name="Wu W."/>
            <person name="Sun C."/>
            <person name="Zou P."/>
            <person name="Liu Y."/>
            <person name="Dai S."/>
            <person name="Zhou R."/>
        </authorList>
    </citation>
    <scope>NUCLEOTIDE SEQUENCE [LARGE SCALE GENOMIC DNA]</scope>
</reference>
<evidence type="ECO:0000313" key="1">
    <source>
        <dbReference type="EMBL" id="KAI4369881.1"/>
    </source>
</evidence>
<sequence length="1131" mass="128320">MENSTQISPTVMNAPITLDTSPSFRRSTSKRLGGLYEISHQDNWRETTLPLLNPYSAFGRPSSNPIKKIRTFIQQPASKVLEYIQASKFSQHPIWASHKEQFVSLQLPTEFPGQWIEKGYTHLHFGAIRLALTYHGRKGLPVTARMALLDTRYMEYQHACIGTIETTLNAGTVFVTLYPNFCMSLQDPKIISALQVQVQIAGPPQDTSSIEATLHYQMAYRVQNHALDLKVANDSGDALFIQADYHNSQAPTCLHVLRQISRGDLLKVLPERWITNYEQTHQHVKPIQSSEPKFIREKDGSVTIKFDRSHEKDAPTPSIFPTMFMVQPVPRRKKADFLNSIIHSFDTQGKETFHFKDPETDHCYWDTCTSNVCGCKNDYLNGNYLYSDNEDECPNSRRNRKKRREHEEDRSPRQYCRPFWGYWGSNMAKMSRQLGMRHEKSRGGCMWSLVSKLHSRDSRSNLNLVLDEGHDCRGISRSSSVWTTMNYVNIWDNAERGTSELIAMGGKPSVRTLMEEEMINEANAESRQSNCQRKSSKYGKITEERCKWVKEDSDRSCSRGDEQSFTDDIRDILECLGSLFWRRSRIQGEHDEEKFSQTLGKVLTQQLRTGRKLTEGEKIRRSKVLVNMLRILNSAESSLLDPEVMSTKIMDILHEFQLGRNISEKAARSISSGQEEGDAMSNRIVILKPGMKELRKPGKALTSGVSREIETDHTKVQNMRSDAPSFLSDIKRKLKKIAGKECPDLHAGKVTKQAGIKIEDAHKDEQVHVSLRTKKYLSEVITDEDEDASYLGQTPGNMGMILLYPELNRSSLTSHGRRLARGTVNPPPGSSSWTKSEIICEKWRKSDAVISTGSGPVIMSSFANGGVCGVKKEWREKEQQMSHGVPSAELSLIIERCEDREVVINLPERPSPVSVLEPMFSDNDISPAVVGRVLFPLQTLKTEFEEGDICISEADDHVRTFKEDEDSVLDRVRALLQASDLKWEDIYLKSQSSGRLIKSPLLHDQHFFKDDAELLVDCVNEALSEACACFIGRSCLSLVKQRIKPLPCMNFTIHEVCREVKWHLSPIPPPRSLEQIVGKDLSKQLSWMDLTIEGEGIGFEVCESILSELLQDIIVTSEDDVAGQLEIQRPS</sequence>
<dbReference type="EMBL" id="CM042884">
    <property type="protein sequence ID" value="KAI4369881.1"/>
    <property type="molecule type" value="Genomic_DNA"/>
</dbReference>